<evidence type="ECO:0000259" key="15">
    <source>
        <dbReference type="PROSITE" id="PS50042"/>
    </source>
</evidence>
<dbReference type="CDD" id="cd00038">
    <property type="entry name" value="CAP_ED"/>
    <property type="match status" value="1"/>
</dbReference>
<accession>U5DEP3</accession>
<dbReference type="Gramene" id="ERN20685">
    <property type="protein sequence ID" value="ERN20685"/>
    <property type="gene ID" value="AMTR_s00070p00197870"/>
</dbReference>
<keyword evidence="5 14" id="KW-0812">Transmembrane</keyword>
<dbReference type="Gene3D" id="1.25.40.20">
    <property type="entry name" value="Ankyrin repeat-containing domain"/>
    <property type="match status" value="1"/>
</dbReference>
<dbReference type="Gene3D" id="1.10.287.630">
    <property type="entry name" value="Helix hairpin bin"/>
    <property type="match status" value="1"/>
</dbReference>
<dbReference type="Gene3D" id="1.10.287.70">
    <property type="match status" value="1"/>
</dbReference>
<feature type="domain" description="Cyclic nucleotide-binding" evidence="15">
    <location>
        <begin position="374"/>
        <end position="493"/>
    </location>
</feature>
<dbReference type="Pfam" id="PF13637">
    <property type="entry name" value="Ank_4"/>
    <property type="match status" value="1"/>
</dbReference>
<evidence type="ECO:0000256" key="10">
    <source>
        <dbReference type="ARBA" id="ARBA00023065"/>
    </source>
</evidence>
<name>U5DEP3_AMBTC</name>
<dbReference type="Pfam" id="PF11834">
    <property type="entry name" value="KHA"/>
    <property type="match status" value="1"/>
</dbReference>
<dbReference type="GO" id="GO:0005242">
    <property type="term" value="F:inward rectifier potassium channel activity"/>
    <property type="evidence" value="ECO:0007669"/>
    <property type="project" value="EnsemblPlants"/>
</dbReference>
<dbReference type="SMART" id="SM00100">
    <property type="entry name" value="cNMP"/>
    <property type="match status" value="1"/>
</dbReference>
<evidence type="ECO:0000256" key="1">
    <source>
        <dbReference type="ARBA" id="ARBA00004141"/>
    </source>
</evidence>
<comment type="domain">
    <text evidence="14">The segment S4 is probably the voltage-sensor and is characterized by a series of positively charged amino acids. The pore-forming region H5 is enclosed by the transmembrane segments S5 and S6 in the Shaker-type (1P/6TM) and contains the GYGD signature motif which seems to be involved in potassium selectivity.</text>
</comment>
<keyword evidence="3 14" id="KW-0813">Transport</keyword>
<dbReference type="InterPro" id="IPR003938">
    <property type="entry name" value="K_chnl_volt-dep_EAG/ELK/ERG"/>
</dbReference>
<evidence type="ECO:0000259" key="16">
    <source>
        <dbReference type="PROSITE" id="PS51490"/>
    </source>
</evidence>
<comment type="subunit">
    <text evidence="14">The potassium channel is composed of a homo- or heterotetrameric complex of pore-forming subunits.</text>
</comment>
<dbReference type="InterPro" id="IPR014710">
    <property type="entry name" value="RmlC-like_jellyroll"/>
</dbReference>
<dbReference type="InterPro" id="IPR000595">
    <property type="entry name" value="cNMP-bd_dom"/>
</dbReference>
<protein>
    <recommendedName>
        <fullName evidence="14">Potassium channel</fullName>
    </recommendedName>
</protein>
<sequence>MHGSVMDDGNKSTVTDLRNLSKFLLPPLGASSSDCGQTPINSKGSMISPLDSGYRCWETFMVLLVAYSAWTYPFEIAFINSTPKGELFIADNIVNLFFAMDIALTFFLAYIDPKTQILVHNRRKIAVRYISTWFIMDLVSTIPFGALTKLFTGEYRCGLSCSFLGMLRLWRLLRVKQFFTRIEKDIRFSYFWIRCTRLLSVTLLLVHLAGCFYYFLADKYPQEGRTWIGSGNPNFKDSGLWVRYISSIYWSITTMTTVGYGDLHAVNTIEMIFIIFYMLLNLGLTAYIIGNMTNLIVEGTRRTMEFRNSIKAASNFVCRNHLPPKLKGQILTYMCLKYRTESLNQQQLMEQLPKSICKSICRHLFLPIVEPVYLFKGVSSELLLILVTEMKAEYFPPGEDIIMQNEAANDIYILVSGEVETIICKEEKEQVLGNLSIGDVFGEIAALCNRPQSFTYRTKALSQLLRLNRRVLLEAMQAKHEDNITILRNFLQHLGELEVSNFGETVEKVERNADLESSNDMCSVAATGNSDLLAELLITGMDPDTEDSRGRTPLHIAAAKGYDECVHVLLRYGCNVNTSDDSGNTPLWEAISSKNHSIFRLLYNYASITNPDCGGDLLCLAAKRNNLIVLQELLKQGISINSTSRCGSTPLHIAITEKHIDMVSFLVTNGADINKTDLKGQTVREMVAEDPEQLPCSVLEEMLQSQGLDHRITVFEEPSERPTRREHLIIGRNGFLPRVSIYKGHPWEREICSESGKLVPLPSTLAGLKNIAGKKFGLNASNMIITNEEGAEIDCIEVIRDNDRLFLVDKNDGI</sequence>
<comment type="function">
    <text evidence="14">Potassium channel.</text>
</comment>
<dbReference type="STRING" id="13333.U5DEP3"/>
<dbReference type="GO" id="GO:0005789">
    <property type="term" value="C:endoplasmic reticulum membrane"/>
    <property type="evidence" value="ECO:0007669"/>
    <property type="project" value="EnsemblPlants"/>
</dbReference>
<comment type="similarity">
    <text evidence="2 14">Belongs to the potassium channel family. Plant (TC 1.A.1.4) subfamily.</text>
</comment>
<feature type="repeat" description="ANK" evidence="13">
    <location>
        <begin position="549"/>
        <end position="581"/>
    </location>
</feature>
<keyword evidence="4 14" id="KW-0633">Potassium transport</keyword>
<dbReference type="Proteomes" id="UP000017836">
    <property type="component" value="Unassembled WGS sequence"/>
</dbReference>
<dbReference type="PROSITE" id="PS50297">
    <property type="entry name" value="ANK_REP_REGION"/>
    <property type="match status" value="2"/>
</dbReference>
<dbReference type="GO" id="GO:0042391">
    <property type="term" value="P:regulation of membrane potential"/>
    <property type="evidence" value="ECO:0007669"/>
    <property type="project" value="EnsemblPlants"/>
</dbReference>
<dbReference type="SUPFAM" id="SSF48403">
    <property type="entry name" value="Ankyrin repeat"/>
    <property type="match status" value="1"/>
</dbReference>
<dbReference type="InterPro" id="IPR036770">
    <property type="entry name" value="Ankyrin_rpt-contain_sf"/>
</dbReference>
<evidence type="ECO:0000256" key="6">
    <source>
        <dbReference type="ARBA" id="ARBA00022826"/>
    </source>
</evidence>
<dbReference type="EMBL" id="KI392058">
    <property type="protein sequence ID" value="ERN20685.1"/>
    <property type="molecule type" value="Genomic_DNA"/>
</dbReference>
<organism evidence="17 18">
    <name type="scientific">Amborella trichopoda</name>
    <dbReference type="NCBI Taxonomy" id="13333"/>
    <lineage>
        <taxon>Eukaryota</taxon>
        <taxon>Viridiplantae</taxon>
        <taxon>Streptophyta</taxon>
        <taxon>Embryophyta</taxon>
        <taxon>Tracheophyta</taxon>
        <taxon>Spermatophyta</taxon>
        <taxon>Magnoliopsida</taxon>
        <taxon>Amborellales</taxon>
        <taxon>Amborellaceae</taxon>
        <taxon>Amborella</taxon>
    </lineage>
</organism>
<dbReference type="PROSITE" id="PS50042">
    <property type="entry name" value="CNMP_BINDING_3"/>
    <property type="match status" value="1"/>
</dbReference>
<dbReference type="GO" id="GO:0034702">
    <property type="term" value="C:monoatomic ion channel complex"/>
    <property type="evidence" value="ECO:0007669"/>
    <property type="project" value="UniProtKB-KW"/>
</dbReference>
<dbReference type="FunFam" id="2.60.120.10:FF:000074">
    <property type="entry name" value="Potassium channel KAT2"/>
    <property type="match status" value="1"/>
</dbReference>
<keyword evidence="10 14" id="KW-0406">Ion transport</keyword>
<keyword evidence="13" id="KW-0040">ANK repeat</keyword>
<comment type="subcellular location">
    <subcellularLocation>
        <location evidence="1 14">Membrane</location>
        <topology evidence="1 14">Multi-pass membrane protein</topology>
    </subcellularLocation>
</comment>
<dbReference type="Pfam" id="PF00027">
    <property type="entry name" value="cNMP_binding"/>
    <property type="match status" value="1"/>
</dbReference>
<dbReference type="SMART" id="SM00248">
    <property type="entry name" value="ANK"/>
    <property type="match status" value="5"/>
</dbReference>
<feature type="transmembrane region" description="Helical" evidence="14">
    <location>
        <begin position="125"/>
        <end position="147"/>
    </location>
</feature>
<evidence type="ECO:0000313" key="18">
    <source>
        <dbReference type="Proteomes" id="UP000017836"/>
    </source>
</evidence>
<dbReference type="Gene3D" id="2.60.120.10">
    <property type="entry name" value="Jelly Rolls"/>
    <property type="match status" value="1"/>
</dbReference>
<dbReference type="FunFam" id="1.10.287.70:FF:000123">
    <property type="entry name" value="Potassium channel KAT3"/>
    <property type="match status" value="1"/>
</dbReference>
<dbReference type="SUPFAM" id="SSF81324">
    <property type="entry name" value="Voltage-gated potassium channels"/>
    <property type="match status" value="1"/>
</dbReference>
<dbReference type="SUPFAM" id="SSF51206">
    <property type="entry name" value="cAMP-binding domain-like"/>
    <property type="match status" value="1"/>
</dbReference>
<evidence type="ECO:0000256" key="14">
    <source>
        <dbReference type="RuleBase" id="RU369015"/>
    </source>
</evidence>
<keyword evidence="12 14" id="KW-0407">Ion channel</keyword>
<feature type="transmembrane region" description="Helical" evidence="14">
    <location>
        <begin position="272"/>
        <end position="290"/>
    </location>
</feature>
<dbReference type="InterPro" id="IPR045319">
    <property type="entry name" value="KAT/AKT"/>
</dbReference>
<dbReference type="OMA" id="LKHACNI"/>
<dbReference type="Pfam" id="PF12796">
    <property type="entry name" value="Ank_2"/>
    <property type="match status" value="1"/>
</dbReference>
<comment type="domain">
    <text evidence="14">The KHA domain (rich in hydrophobic and acidic residues) present in the C-terminal part is likely to be important for tetramerization.</text>
</comment>
<feature type="repeat" description="ANK" evidence="13">
    <location>
        <begin position="646"/>
        <end position="678"/>
    </location>
</feature>
<keyword evidence="8 14" id="KW-0630">Potassium</keyword>
<dbReference type="InterPro" id="IPR005821">
    <property type="entry name" value="Ion_trans_dom"/>
</dbReference>
<evidence type="ECO:0000256" key="9">
    <source>
        <dbReference type="ARBA" id="ARBA00022989"/>
    </source>
</evidence>
<dbReference type="HOGENOM" id="CLU_005746_8_3_1"/>
<dbReference type="PRINTS" id="PR01415">
    <property type="entry name" value="ANKYRIN"/>
</dbReference>
<keyword evidence="18" id="KW-1185">Reference proteome</keyword>
<keyword evidence="7 14" id="KW-0851">Voltage-gated channel</keyword>
<dbReference type="AlphaFoldDB" id="U5DEP3"/>
<evidence type="ECO:0000256" key="8">
    <source>
        <dbReference type="ARBA" id="ARBA00022958"/>
    </source>
</evidence>
<dbReference type="PANTHER" id="PTHR45743">
    <property type="entry name" value="POTASSIUM CHANNEL AKT1"/>
    <property type="match status" value="1"/>
</dbReference>
<evidence type="ECO:0000256" key="7">
    <source>
        <dbReference type="ARBA" id="ARBA00022882"/>
    </source>
</evidence>
<evidence type="ECO:0000256" key="12">
    <source>
        <dbReference type="ARBA" id="ARBA00023303"/>
    </source>
</evidence>
<evidence type="ECO:0000256" key="4">
    <source>
        <dbReference type="ARBA" id="ARBA00022538"/>
    </source>
</evidence>
<evidence type="ECO:0000256" key="2">
    <source>
        <dbReference type="ARBA" id="ARBA00007929"/>
    </source>
</evidence>
<evidence type="ECO:0000256" key="3">
    <source>
        <dbReference type="ARBA" id="ARBA00022448"/>
    </source>
</evidence>
<keyword evidence="9 14" id="KW-1133">Transmembrane helix</keyword>
<dbReference type="eggNOG" id="KOG0498">
    <property type="taxonomic scope" value="Eukaryota"/>
</dbReference>
<feature type="transmembrane region" description="Helical" evidence="14">
    <location>
        <begin position="93"/>
        <end position="113"/>
    </location>
</feature>
<dbReference type="PROSITE" id="PS51490">
    <property type="entry name" value="KHA"/>
    <property type="match status" value="1"/>
</dbReference>
<evidence type="ECO:0000256" key="5">
    <source>
        <dbReference type="ARBA" id="ARBA00022692"/>
    </source>
</evidence>
<keyword evidence="6 14" id="KW-0631">Potassium channel</keyword>
<feature type="transmembrane region" description="Helical" evidence="14">
    <location>
        <begin position="191"/>
        <end position="216"/>
    </location>
</feature>
<dbReference type="Pfam" id="PF00520">
    <property type="entry name" value="Ion_trans"/>
    <property type="match status" value="1"/>
</dbReference>
<evidence type="ECO:0000313" key="17">
    <source>
        <dbReference type="EMBL" id="ERN20685.1"/>
    </source>
</evidence>
<evidence type="ECO:0000256" key="13">
    <source>
        <dbReference type="PROSITE-ProRule" id="PRU00023"/>
    </source>
</evidence>
<dbReference type="InterPro" id="IPR018490">
    <property type="entry name" value="cNMP-bd_dom_sf"/>
</dbReference>
<evidence type="ECO:0000256" key="11">
    <source>
        <dbReference type="ARBA" id="ARBA00023136"/>
    </source>
</evidence>
<feature type="transmembrane region" description="Helical" evidence="14">
    <location>
        <begin position="56"/>
        <end position="73"/>
    </location>
</feature>
<feature type="domain" description="KHA" evidence="16">
    <location>
        <begin position="738"/>
        <end position="814"/>
    </location>
</feature>
<dbReference type="GO" id="GO:0009737">
    <property type="term" value="P:response to abscisic acid"/>
    <property type="evidence" value="ECO:0007669"/>
    <property type="project" value="EnsemblPlants"/>
</dbReference>
<dbReference type="PROSITE" id="PS50088">
    <property type="entry name" value="ANK_REPEAT"/>
    <property type="match status" value="2"/>
</dbReference>
<dbReference type="PRINTS" id="PR01463">
    <property type="entry name" value="EAGCHANLFMLY"/>
</dbReference>
<proteinExistence type="inferred from homology"/>
<gene>
    <name evidence="17" type="ORF">AMTR_s00070p00197870</name>
</gene>
<dbReference type="InterPro" id="IPR002110">
    <property type="entry name" value="Ankyrin_rpt"/>
</dbReference>
<keyword evidence="11 14" id="KW-0472">Membrane</keyword>
<dbReference type="InterPro" id="IPR021789">
    <property type="entry name" value="KHA_dom"/>
</dbReference>
<reference evidence="18" key="1">
    <citation type="journal article" date="2013" name="Science">
        <title>The Amborella genome and the evolution of flowering plants.</title>
        <authorList>
            <consortium name="Amborella Genome Project"/>
        </authorList>
    </citation>
    <scope>NUCLEOTIDE SEQUENCE [LARGE SCALE GENOMIC DNA]</scope>
</reference>
<dbReference type="PANTHER" id="PTHR45743:SF21">
    <property type="entry name" value="POTASSIUM CHANNEL AKT2_3"/>
    <property type="match status" value="1"/>
</dbReference>
<feature type="transmembrane region" description="Helical" evidence="14">
    <location>
        <begin position="241"/>
        <end position="260"/>
    </location>
</feature>
<dbReference type="GO" id="GO:0042802">
    <property type="term" value="F:identical protein binding"/>
    <property type="evidence" value="ECO:0007669"/>
    <property type="project" value="EnsemblPlants"/>
</dbReference>